<name>A0ABT1I294_STRSD</name>
<dbReference type="Proteomes" id="UP001205311">
    <property type="component" value="Unassembled WGS sequence"/>
</dbReference>
<reference evidence="1 2" key="1">
    <citation type="submission" date="2022-06" db="EMBL/GenBank/DDBJ databases">
        <title>Genomic Encyclopedia of Archaeal and Bacterial Type Strains, Phase II (KMG-II): from individual species to whole genera.</title>
        <authorList>
            <person name="Goeker M."/>
        </authorList>
    </citation>
    <scope>NUCLEOTIDE SEQUENCE [LARGE SCALE GENOMIC DNA]</scope>
    <source>
        <strain evidence="1 2">DSM 40477</strain>
    </source>
</reference>
<proteinExistence type="predicted"/>
<organism evidence="1 2">
    <name type="scientific">Streptoalloteichus tenebrarius (strain ATCC 17920 / DSM 40477 / JCM 4838 / CBS 697.72 / NBRC 16177 / NCIMB 11028 / NRRL B-12390 / A12253. 1 / ISP 5477)</name>
    <name type="common">Streptomyces tenebrarius</name>
    <dbReference type="NCBI Taxonomy" id="1933"/>
    <lineage>
        <taxon>Bacteria</taxon>
        <taxon>Bacillati</taxon>
        <taxon>Actinomycetota</taxon>
        <taxon>Actinomycetes</taxon>
        <taxon>Pseudonocardiales</taxon>
        <taxon>Pseudonocardiaceae</taxon>
        <taxon>Streptoalloteichus</taxon>
    </lineage>
</organism>
<sequence length="170" mass="17974">MTSGMDDSGKYAVRDRDYDRHRDWLGRQGRALPGAVAALAALDAEPRAWQSVLTGNLPEVARIKAQVFGLIPYLDLSTGAYGNGHTDRADLVKIAQHRASERSGDTFDGTNTVLIGDTPHDVAAGTSAGTRVVAVATGKSTASELEAAGATVVLPDLRDTEAVLRAVFRD</sequence>
<dbReference type="RefSeq" id="WP_380497403.1">
    <property type="nucleotide sequence ID" value="NZ_JBHMCX010000042.1"/>
</dbReference>
<accession>A0ABT1I294</accession>
<evidence type="ECO:0000313" key="1">
    <source>
        <dbReference type="EMBL" id="MCP2261907.1"/>
    </source>
</evidence>
<dbReference type="EMBL" id="JAMTCP010000051">
    <property type="protein sequence ID" value="MCP2261907.1"/>
    <property type="molecule type" value="Genomic_DNA"/>
</dbReference>
<gene>
    <name evidence="1" type="ORF">LX15_005634</name>
</gene>
<dbReference type="InterPro" id="IPR023214">
    <property type="entry name" value="HAD_sf"/>
</dbReference>
<dbReference type="InterPro" id="IPR036412">
    <property type="entry name" value="HAD-like_sf"/>
</dbReference>
<protein>
    <submittedName>
        <fullName evidence="1">HAD-hyrolase-like</fullName>
    </submittedName>
</protein>
<comment type="caution">
    <text evidence="1">The sequence shown here is derived from an EMBL/GenBank/DDBJ whole genome shotgun (WGS) entry which is preliminary data.</text>
</comment>
<evidence type="ECO:0000313" key="2">
    <source>
        <dbReference type="Proteomes" id="UP001205311"/>
    </source>
</evidence>
<dbReference type="Gene3D" id="3.40.50.1000">
    <property type="entry name" value="HAD superfamily/HAD-like"/>
    <property type="match status" value="1"/>
</dbReference>
<keyword evidence="2" id="KW-1185">Reference proteome</keyword>
<dbReference type="Pfam" id="PF13242">
    <property type="entry name" value="Hydrolase_like"/>
    <property type="match status" value="1"/>
</dbReference>
<dbReference type="SUPFAM" id="SSF56784">
    <property type="entry name" value="HAD-like"/>
    <property type="match status" value="1"/>
</dbReference>